<dbReference type="EMBL" id="KL142384">
    <property type="protein sequence ID" value="KDR74028.1"/>
    <property type="molecule type" value="Genomic_DNA"/>
</dbReference>
<gene>
    <name evidence="2" type="ORF">GALMADRAFT_598580</name>
</gene>
<sequence>MPGVVFAFTVGSLGDILATAGLAGQIAKTLYDSASVNAECRALVLELKSLQKTLILTHHALHQYLASPIGEALAGFIEPEVAQAHLLLQGYLDKVNACRKALLSTTIASLWRKVAWTASSETLALNEKLRHHEGKLTMLLVALNSVGLLDLGTEIRQIGAHVREVHAYLLENARPLRRIQDNTVRVLDPLGETIPIPDLFLSTWESFDHIIKGYFRNRIGQRYVEQGLYEVLHSDDSQNITPSQFSNTVKAGDELEMSIVLRQKIGNGEENSRRCPRCYHDNADVSDELRRWVQW</sequence>
<dbReference type="PANTHER" id="PTHR38886:SF1">
    <property type="entry name" value="NACHT-NTPASE AND P-LOOP NTPASES N-TERMINAL DOMAIN-CONTAINING PROTEIN"/>
    <property type="match status" value="1"/>
</dbReference>
<feature type="domain" description="Ubiquitin-like" evidence="1">
    <location>
        <begin position="181"/>
        <end position="262"/>
    </location>
</feature>
<dbReference type="InterPro" id="IPR054464">
    <property type="entry name" value="ULD_fung"/>
</dbReference>
<keyword evidence="3" id="KW-1185">Reference proteome</keyword>
<dbReference type="PANTHER" id="PTHR38886">
    <property type="entry name" value="SESA DOMAIN-CONTAINING PROTEIN"/>
    <property type="match status" value="1"/>
</dbReference>
<evidence type="ECO:0000313" key="2">
    <source>
        <dbReference type="EMBL" id="KDR74028.1"/>
    </source>
</evidence>
<evidence type="ECO:0000313" key="3">
    <source>
        <dbReference type="Proteomes" id="UP000027222"/>
    </source>
</evidence>
<reference evidence="3" key="1">
    <citation type="journal article" date="2014" name="Proc. Natl. Acad. Sci. U.S.A.">
        <title>Extensive sampling of basidiomycete genomes demonstrates inadequacy of the white-rot/brown-rot paradigm for wood decay fungi.</title>
        <authorList>
            <person name="Riley R."/>
            <person name="Salamov A.A."/>
            <person name="Brown D.W."/>
            <person name="Nagy L.G."/>
            <person name="Floudas D."/>
            <person name="Held B.W."/>
            <person name="Levasseur A."/>
            <person name="Lombard V."/>
            <person name="Morin E."/>
            <person name="Otillar R."/>
            <person name="Lindquist E.A."/>
            <person name="Sun H."/>
            <person name="LaButti K.M."/>
            <person name="Schmutz J."/>
            <person name="Jabbour D."/>
            <person name="Luo H."/>
            <person name="Baker S.E."/>
            <person name="Pisabarro A.G."/>
            <person name="Walton J.D."/>
            <person name="Blanchette R.A."/>
            <person name="Henrissat B."/>
            <person name="Martin F."/>
            <person name="Cullen D."/>
            <person name="Hibbett D.S."/>
            <person name="Grigoriev I.V."/>
        </authorList>
    </citation>
    <scope>NUCLEOTIDE SEQUENCE [LARGE SCALE GENOMIC DNA]</scope>
    <source>
        <strain evidence="3">CBS 339.88</strain>
    </source>
</reference>
<organism evidence="2 3">
    <name type="scientific">Galerina marginata (strain CBS 339.88)</name>
    <dbReference type="NCBI Taxonomy" id="685588"/>
    <lineage>
        <taxon>Eukaryota</taxon>
        <taxon>Fungi</taxon>
        <taxon>Dikarya</taxon>
        <taxon>Basidiomycota</taxon>
        <taxon>Agaricomycotina</taxon>
        <taxon>Agaricomycetes</taxon>
        <taxon>Agaricomycetidae</taxon>
        <taxon>Agaricales</taxon>
        <taxon>Agaricineae</taxon>
        <taxon>Strophariaceae</taxon>
        <taxon>Galerina</taxon>
    </lineage>
</organism>
<evidence type="ECO:0000259" key="1">
    <source>
        <dbReference type="Pfam" id="PF22893"/>
    </source>
</evidence>
<accession>A0A067T4U7</accession>
<dbReference type="Pfam" id="PF22893">
    <property type="entry name" value="ULD_2"/>
    <property type="match status" value="1"/>
</dbReference>
<name>A0A067T4U7_GALM3</name>
<dbReference type="Proteomes" id="UP000027222">
    <property type="component" value="Unassembled WGS sequence"/>
</dbReference>
<dbReference type="AlphaFoldDB" id="A0A067T4U7"/>
<proteinExistence type="predicted"/>
<protein>
    <recommendedName>
        <fullName evidence="1">Ubiquitin-like domain-containing protein</fullName>
    </recommendedName>
</protein>
<dbReference type="HOGENOM" id="CLU_045419_0_0_1"/>
<dbReference type="OrthoDB" id="3023312at2759"/>